<feature type="compositionally biased region" description="Low complexity" evidence="1">
    <location>
        <begin position="107"/>
        <end position="118"/>
    </location>
</feature>
<keyword evidence="4" id="KW-1185">Reference proteome</keyword>
<reference evidence="3 4" key="1">
    <citation type="submission" date="2018-03" db="EMBL/GenBank/DDBJ databases">
        <authorList>
            <person name="Guldener U."/>
        </authorList>
    </citation>
    <scope>NUCLEOTIDE SEQUENCE [LARGE SCALE GENOMIC DNA]</scope>
    <source>
        <strain evidence="3 4">DAOM196992</strain>
    </source>
</reference>
<organism evidence="3 4">
    <name type="scientific">Pseudozyma flocculosa</name>
    <dbReference type="NCBI Taxonomy" id="84751"/>
    <lineage>
        <taxon>Eukaryota</taxon>
        <taxon>Fungi</taxon>
        <taxon>Dikarya</taxon>
        <taxon>Basidiomycota</taxon>
        <taxon>Ustilaginomycotina</taxon>
        <taxon>Ustilaginomycetes</taxon>
        <taxon>Ustilaginales</taxon>
        <taxon>Ustilaginaceae</taxon>
        <taxon>Pseudozyma</taxon>
    </lineage>
</organism>
<feature type="signal peptide" evidence="2">
    <location>
        <begin position="1"/>
        <end position="18"/>
    </location>
</feature>
<proteinExistence type="predicted"/>
<dbReference type="EMBL" id="OOIP01000013">
    <property type="protein sequence ID" value="SPO39123.1"/>
    <property type="molecule type" value="Genomic_DNA"/>
</dbReference>
<feature type="compositionally biased region" description="Low complexity" evidence="1">
    <location>
        <begin position="91"/>
        <end position="100"/>
    </location>
</feature>
<evidence type="ECO:0000313" key="4">
    <source>
        <dbReference type="Proteomes" id="UP000323386"/>
    </source>
</evidence>
<feature type="compositionally biased region" description="Polar residues" evidence="1">
    <location>
        <begin position="363"/>
        <end position="374"/>
    </location>
</feature>
<feature type="compositionally biased region" description="Basic residues" evidence="1">
    <location>
        <begin position="78"/>
        <end position="90"/>
    </location>
</feature>
<evidence type="ECO:0000256" key="2">
    <source>
        <dbReference type="SAM" id="SignalP"/>
    </source>
</evidence>
<feature type="compositionally biased region" description="Low complexity" evidence="1">
    <location>
        <begin position="130"/>
        <end position="148"/>
    </location>
</feature>
<keyword evidence="2" id="KW-0732">Signal</keyword>
<evidence type="ECO:0000256" key="1">
    <source>
        <dbReference type="SAM" id="MobiDB-lite"/>
    </source>
</evidence>
<feature type="region of interest" description="Disordered" evidence="1">
    <location>
        <begin position="325"/>
        <end position="374"/>
    </location>
</feature>
<sequence>MPLLACFALLCFALLCFALLACFWPGRLVPTACALLPGKPLRSRGGGGGGGEAQEARGPMEGGARQAVRGRGQPVKRVGSRARRAAKKKPNSGSGSPSASYAEEPQTAAPHTRTATRPRPFPDKGRRGQAGRQAGRQKAGAARGQAQGIAHARADVRGCLTLLHRAVHDAAGSDRTSSLLAAASLARAPPSVGLKVGDEKKQARPSFARAVEWWAIVAAGRGKRGQAGAAAAAARLGARGLSHTPAPPAHHLFCLGGLASRRRRRRRLRRRGRESGTVLDPSFSLGRFGTLRSVGPAAARRQAGRQAAQQLACSLLRVCRCGPHPAPADAEDQASKQASSKLAGWPAGRSDGVRSEPSVDVTACQTSSHLARQR</sequence>
<gene>
    <name evidence="3" type="ORF">PSFLO_04602</name>
</gene>
<feature type="chain" id="PRO_5022922895" evidence="2">
    <location>
        <begin position="19"/>
        <end position="374"/>
    </location>
</feature>
<name>A0A5C3F3P8_9BASI</name>
<dbReference type="AlphaFoldDB" id="A0A5C3F3P8"/>
<accession>A0A5C3F3P8</accession>
<protein>
    <submittedName>
        <fullName evidence="3">Uncharacterized protein</fullName>
    </submittedName>
</protein>
<feature type="region of interest" description="Disordered" evidence="1">
    <location>
        <begin position="40"/>
        <end position="148"/>
    </location>
</feature>
<evidence type="ECO:0000313" key="3">
    <source>
        <dbReference type="EMBL" id="SPO39123.1"/>
    </source>
</evidence>
<dbReference type="Proteomes" id="UP000323386">
    <property type="component" value="Unassembled WGS sequence"/>
</dbReference>
<feature type="compositionally biased region" description="Low complexity" evidence="1">
    <location>
        <begin position="62"/>
        <end position="73"/>
    </location>
</feature>